<dbReference type="PANTHER" id="PTHR10520">
    <property type="entry name" value="TRIFUNCTIONAL PURINE BIOSYNTHETIC PROTEIN ADENOSINE-3-RELATED"/>
    <property type="match status" value="1"/>
</dbReference>
<dbReference type="InterPro" id="IPR010918">
    <property type="entry name" value="PurM-like_C_dom"/>
</dbReference>
<reference evidence="14 15" key="1">
    <citation type="journal article" date="2015" name="Nature">
        <title>rRNA introns, odd ribosomes, and small enigmatic genomes across a large radiation of phyla.</title>
        <authorList>
            <person name="Brown C.T."/>
            <person name="Hug L.A."/>
            <person name="Thomas B.C."/>
            <person name="Sharon I."/>
            <person name="Castelle C.J."/>
            <person name="Singh A."/>
            <person name="Wilkins M.J."/>
            <person name="Williams K.H."/>
            <person name="Banfield J.F."/>
        </authorList>
    </citation>
    <scope>NUCLEOTIDE SEQUENCE [LARGE SCALE GENOMIC DNA]</scope>
</reference>
<dbReference type="SUPFAM" id="SSF55326">
    <property type="entry name" value="PurM N-terminal domain-like"/>
    <property type="match status" value="1"/>
</dbReference>
<evidence type="ECO:0000256" key="11">
    <source>
        <dbReference type="ARBA" id="ARBA00049057"/>
    </source>
</evidence>
<evidence type="ECO:0000256" key="7">
    <source>
        <dbReference type="ARBA" id="ARBA00022840"/>
    </source>
</evidence>
<dbReference type="GO" id="GO:0004641">
    <property type="term" value="F:phosphoribosylformylglycinamidine cyclo-ligase activity"/>
    <property type="evidence" value="ECO:0007669"/>
    <property type="project" value="UniProtKB-EC"/>
</dbReference>
<dbReference type="GO" id="GO:0005524">
    <property type="term" value="F:ATP binding"/>
    <property type="evidence" value="ECO:0007669"/>
    <property type="project" value="UniProtKB-KW"/>
</dbReference>
<dbReference type="GO" id="GO:0006189">
    <property type="term" value="P:'de novo' IMP biosynthetic process"/>
    <property type="evidence" value="ECO:0007669"/>
    <property type="project" value="UniProtKB-UniPathway"/>
</dbReference>
<dbReference type="Pfam" id="PF02769">
    <property type="entry name" value="AIRS_C"/>
    <property type="match status" value="1"/>
</dbReference>
<sequence>MKKITYEQSGVVYQLIDPFKIMAQTEGKKTARNLHFSQMQEISASRGESAYVMEYSDCFFALVEECLGTKSLVADEMAKLTGQSYYKQIAQDTVAYIINDLITVGARPTALVAYWAAGSSEWFADKKRTTDFIKGWRLACNIAEVSWGGGETPVLKGIVREGAIDLAGACFGIIKPKKRLVLGQNLSAGDAIILLESKGIQSNGVSLARKIAGKLPDGYKTKMANGKYYGEALLVPTIIYSTLLQALFAYGIDIHYLANITGHGWRKIMRSEKELTYRINCLPPVPEVFKFMMAKGPLEAKEAYGSFNMGAGFAVFVASGDAETVLQIAAKHDIKAYQAGVVEKGKKQVIITPLNIIYDSRSLQLKA</sequence>
<dbReference type="InterPro" id="IPR036921">
    <property type="entry name" value="PurM-like_N_sf"/>
</dbReference>
<evidence type="ECO:0000256" key="8">
    <source>
        <dbReference type="ARBA" id="ARBA00031908"/>
    </source>
</evidence>
<accession>A0A0G0ZD65</accession>
<organism evidence="14 15">
    <name type="scientific">Candidatus Gottesmanbacteria bacterium GW2011_GWA2_42_18</name>
    <dbReference type="NCBI Taxonomy" id="1618442"/>
    <lineage>
        <taxon>Bacteria</taxon>
        <taxon>Candidatus Gottesmaniibacteriota</taxon>
    </lineage>
</organism>
<evidence type="ECO:0000256" key="4">
    <source>
        <dbReference type="ARBA" id="ARBA00020367"/>
    </source>
</evidence>
<dbReference type="EMBL" id="LCDD01000015">
    <property type="protein sequence ID" value="KKS46655.1"/>
    <property type="molecule type" value="Genomic_DNA"/>
</dbReference>
<gene>
    <name evidence="14" type="ORF">UV09_C0015G0007</name>
</gene>
<evidence type="ECO:0000256" key="9">
    <source>
        <dbReference type="ARBA" id="ARBA00032931"/>
    </source>
</evidence>
<dbReference type="GO" id="GO:0004637">
    <property type="term" value="F:phosphoribosylamine-glycine ligase activity"/>
    <property type="evidence" value="ECO:0007669"/>
    <property type="project" value="TreeGrafter"/>
</dbReference>
<evidence type="ECO:0000256" key="3">
    <source>
        <dbReference type="ARBA" id="ARBA00013047"/>
    </source>
</evidence>
<dbReference type="InterPro" id="IPR036676">
    <property type="entry name" value="PurM-like_C_sf"/>
</dbReference>
<evidence type="ECO:0000256" key="6">
    <source>
        <dbReference type="ARBA" id="ARBA00022741"/>
    </source>
</evidence>
<comment type="pathway">
    <text evidence="1">Purine metabolism; IMP biosynthesis via de novo pathway; 5-amino-1-(5-phospho-D-ribosyl)imidazole from N(2)-formyl-N(1)-(5-phospho-D-ribosyl)glycinamide: step 2/2.</text>
</comment>
<feature type="domain" description="PurM-like C-terminal" evidence="13">
    <location>
        <begin position="188"/>
        <end position="350"/>
    </location>
</feature>
<evidence type="ECO:0000313" key="14">
    <source>
        <dbReference type="EMBL" id="KKS46655.1"/>
    </source>
</evidence>
<evidence type="ECO:0000259" key="13">
    <source>
        <dbReference type="Pfam" id="PF02769"/>
    </source>
</evidence>
<evidence type="ECO:0000256" key="1">
    <source>
        <dbReference type="ARBA" id="ARBA00004686"/>
    </source>
</evidence>
<evidence type="ECO:0000259" key="12">
    <source>
        <dbReference type="Pfam" id="PF00586"/>
    </source>
</evidence>
<evidence type="ECO:0000256" key="2">
    <source>
        <dbReference type="ARBA" id="ARBA00010280"/>
    </source>
</evidence>
<dbReference type="GO" id="GO:0005829">
    <property type="term" value="C:cytosol"/>
    <property type="evidence" value="ECO:0007669"/>
    <property type="project" value="TreeGrafter"/>
</dbReference>
<dbReference type="EC" id="6.3.3.1" evidence="3"/>
<dbReference type="InterPro" id="IPR004733">
    <property type="entry name" value="PurM_cligase"/>
</dbReference>
<comment type="caution">
    <text evidence="14">The sequence shown here is derived from an EMBL/GenBank/DDBJ whole genome shotgun (WGS) entry which is preliminary data.</text>
</comment>
<dbReference type="PATRIC" id="fig|1618442.3.peg.708"/>
<comment type="catalytic activity">
    <reaction evidence="11">
        <text>2-formamido-N(1)-(5-O-phospho-beta-D-ribosyl)acetamidine + ATP = 5-amino-1-(5-phospho-beta-D-ribosyl)imidazole + ADP + phosphate + H(+)</text>
        <dbReference type="Rhea" id="RHEA:23032"/>
        <dbReference type="ChEBI" id="CHEBI:15378"/>
        <dbReference type="ChEBI" id="CHEBI:30616"/>
        <dbReference type="ChEBI" id="CHEBI:43474"/>
        <dbReference type="ChEBI" id="CHEBI:137981"/>
        <dbReference type="ChEBI" id="CHEBI:147287"/>
        <dbReference type="ChEBI" id="CHEBI:456216"/>
        <dbReference type="EC" id="6.3.3.1"/>
    </reaction>
</comment>
<keyword evidence="6" id="KW-0547">Nucleotide-binding</keyword>
<dbReference type="SUPFAM" id="SSF56042">
    <property type="entry name" value="PurM C-terminal domain-like"/>
    <property type="match status" value="1"/>
</dbReference>
<dbReference type="Gene3D" id="3.30.1330.10">
    <property type="entry name" value="PurM-like, N-terminal domain"/>
    <property type="match status" value="1"/>
</dbReference>
<proteinExistence type="inferred from homology"/>
<dbReference type="Pfam" id="PF00586">
    <property type="entry name" value="AIRS"/>
    <property type="match status" value="1"/>
</dbReference>
<protein>
    <recommendedName>
        <fullName evidence="4">Phosphoribosylformylglycinamidine cyclo-ligase</fullName>
        <ecNumber evidence="3">6.3.3.1</ecNumber>
    </recommendedName>
    <alternativeName>
        <fullName evidence="9">AIR synthase</fullName>
    </alternativeName>
    <alternativeName>
        <fullName evidence="10">AIRS</fullName>
    </alternativeName>
    <alternativeName>
        <fullName evidence="8">Phosphoribosyl-aminoimidazole synthetase</fullName>
    </alternativeName>
</protein>
<evidence type="ECO:0000256" key="10">
    <source>
        <dbReference type="ARBA" id="ARBA00033093"/>
    </source>
</evidence>
<dbReference type="AlphaFoldDB" id="A0A0G0ZD65"/>
<dbReference type="Proteomes" id="UP000034320">
    <property type="component" value="Unassembled WGS sequence"/>
</dbReference>
<name>A0A0G0ZD65_9BACT</name>
<comment type="similarity">
    <text evidence="2">Belongs to the AIR synthase family.</text>
</comment>
<dbReference type="UniPathway" id="UPA00074">
    <property type="reaction ID" value="UER00129"/>
</dbReference>
<dbReference type="InterPro" id="IPR016188">
    <property type="entry name" value="PurM-like_N"/>
</dbReference>
<evidence type="ECO:0000313" key="15">
    <source>
        <dbReference type="Proteomes" id="UP000034320"/>
    </source>
</evidence>
<dbReference type="GO" id="GO:0046084">
    <property type="term" value="P:adenine biosynthetic process"/>
    <property type="evidence" value="ECO:0007669"/>
    <property type="project" value="TreeGrafter"/>
</dbReference>
<feature type="domain" description="PurM-like N-terminal" evidence="12">
    <location>
        <begin position="49"/>
        <end position="174"/>
    </location>
</feature>
<keyword evidence="5" id="KW-0436">Ligase</keyword>
<keyword evidence="7" id="KW-0067">ATP-binding</keyword>
<evidence type="ECO:0000256" key="5">
    <source>
        <dbReference type="ARBA" id="ARBA00022598"/>
    </source>
</evidence>
<dbReference type="PANTHER" id="PTHR10520:SF12">
    <property type="entry name" value="TRIFUNCTIONAL PURINE BIOSYNTHETIC PROTEIN ADENOSINE-3"/>
    <property type="match status" value="1"/>
</dbReference>
<dbReference type="Gene3D" id="3.90.650.10">
    <property type="entry name" value="PurM-like C-terminal domain"/>
    <property type="match status" value="1"/>
</dbReference>